<feature type="chain" id="PRO_5045888432" evidence="1">
    <location>
        <begin position="28"/>
        <end position="316"/>
    </location>
</feature>
<evidence type="ECO:0000256" key="1">
    <source>
        <dbReference type="SAM" id="SignalP"/>
    </source>
</evidence>
<dbReference type="Proteomes" id="UP001595840">
    <property type="component" value="Unassembled WGS sequence"/>
</dbReference>
<dbReference type="Pfam" id="PF10972">
    <property type="entry name" value="CsiV"/>
    <property type="match status" value="1"/>
</dbReference>
<proteinExistence type="predicted"/>
<gene>
    <name evidence="2" type="ORF">ACFOX3_17405</name>
</gene>
<dbReference type="RefSeq" id="WP_290262746.1">
    <property type="nucleotide sequence ID" value="NZ_JAUFQG010000004.1"/>
</dbReference>
<keyword evidence="3" id="KW-1185">Reference proteome</keyword>
<reference evidence="3" key="1">
    <citation type="journal article" date="2019" name="Int. J. Syst. Evol. Microbiol.">
        <title>The Global Catalogue of Microorganisms (GCM) 10K type strain sequencing project: providing services to taxonomists for standard genome sequencing and annotation.</title>
        <authorList>
            <consortium name="The Broad Institute Genomics Platform"/>
            <consortium name="The Broad Institute Genome Sequencing Center for Infectious Disease"/>
            <person name="Wu L."/>
            <person name="Ma J."/>
        </authorList>
    </citation>
    <scope>NUCLEOTIDE SEQUENCE [LARGE SCALE GENOMIC DNA]</scope>
    <source>
        <strain evidence="3">CECT 8570</strain>
    </source>
</reference>
<sequence length="316" mass="35212">MLANLTTYLRHSALFIACSALTSLALAQQNAEGKWYQVEVAVFTQPENAQLAASQETFRKDITLSYGEHTQQLQSVEEASLSKHSANLAGQLDSVASQEADNNANTDVALAGEEPLSPEMINEILQTQAFVKLPVELRNLNETVGALERRNRQRILFHEAWRQPLVDPEQAAAIILAGGNHFENEQELAGTIKFGVSRYIHVHTNIWFSEFANNVGQEQQEWPMVPTPPSGNESQIADAQINLNAGLDKSKQDLWHQYDVIDTTYQNILDKSFIVTNLATLIQTRRMRSGEVHYIDHPKIGILITVIPYDGAPANN</sequence>
<protein>
    <submittedName>
        <fullName evidence="2">CsiV family protein</fullName>
    </submittedName>
</protein>
<keyword evidence="1" id="KW-0732">Signal</keyword>
<accession>A0ABV8VAI0</accession>
<name>A0ABV8VAI0_9GAMM</name>
<feature type="signal peptide" evidence="1">
    <location>
        <begin position="1"/>
        <end position="27"/>
    </location>
</feature>
<organism evidence="2 3">
    <name type="scientific">Simiduia curdlanivorans</name>
    <dbReference type="NCBI Taxonomy" id="1492769"/>
    <lineage>
        <taxon>Bacteria</taxon>
        <taxon>Pseudomonadati</taxon>
        <taxon>Pseudomonadota</taxon>
        <taxon>Gammaproteobacteria</taxon>
        <taxon>Cellvibrionales</taxon>
        <taxon>Cellvibrionaceae</taxon>
        <taxon>Simiduia</taxon>
    </lineage>
</organism>
<comment type="caution">
    <text evidence="2">The sequence shown here is derived from an EMBL/GenBank/DDBJ whole genome shotgun (WGS) entry which is preliminary data.</text>
</comment>
<evidence type="ECO:0000313" key="2">
    <source>
        <dbReference type="EMBL" id="MFC4364097.1"/>
    </source>
</evidence>
<evidence type="ECO:0000313" key="3">
    <source>
        <dbReference type="Proteomes" id="UP001595840"/>
    </source>
</evidence>
<dbReference type="EMBL" id="JBHSCX010000021">
    <property type="protein sequence ID" value="MFC4364097.1"/>
    <property type="molecule type" value="Genomic_DNA"/>
</dbReference>
<dbReference type="InterPro" id="IPR021241">
    <property type="entry name" value="CsiV"/>
</dbReference>